<evidence type="ECO:0000256" key="3">
    <source>
        <dbReference type="ARBA" id="ARBA00023125"/>
    </source>
</evidence>
<evidence type="ECO:0000313" key="7">
    <source>
        <dbReference type="EMBL" id="SHO46017.1"/>
    </source>
</evidence>
<evidence type="ECO:0000256" key="4">
    <source>
        <dbReference type="ARBA" id="ARBA00024867"/>
    </source>
</evidence>
<dbReference type="OrthoDB" id="2066777at2"/>
<dbReference type="InterPro" id="IPR050595">
    <property type="entry name" value="Bact_response_regulator"/>
</dbReference>
<proteinExistence type="predicted"/>
<dbReference type="InterPro" id="IPR016032">
    <property type="entry name" value="Sig_transdc_resp-reg_C-effctor"/>
</dbReference>
<reference evidence="7 8" key="1">
    <citation type="submission" date="2016-12" db="EMBL/GenBank/DDBJ databases">
        <authorList>
            <person name="Song W.-J."/>
            <person name="Kurnit D.M."/>
        </authorList>
    </citation>
    <scope>NUCLEOTIDE SEQUENCE [LARGE SCALE GENOMIC DNA]</scope>
    <source>
        <strain evidence="7 8">DSM 12503</strain>
    </source>
</reference>
<dbReference type="InterPro" id="IPR011006">
    <property type="entry name" value="CheY-like_superfamily"/>
</dbReference>
<evidence type="ECO:0000313" key="8">
    <source>
        <dbReference type="Proteomes" id="UP000184612"/>
    </source>
</evidence>
<organism evidence="7 8">
    <name type="scientific">Anaerocolumna xylanovorans DSM 12503</name>
    <dbReference type="NCBI Taxonomy" id="1121345"/>
    <lineage>
        <taxon>Bacteria</taxon>
        <taxon>Bacillati</taxon>
        <taxon>Bacillota</taxon>
        <taxon>Clostridia</taxon>
        <taxon>Lachnospirales</taxon>
        <taxon>Lachnospiraceae</taxon>
        <taxon>Anaerocolumna</taxon>
    </lineage>
</organism>
<dbReference type="InterPro" id="IPR014879">
    <property type="entry name" value="Spo0A_C"/>
</dbReference>
<evidence type="ECO:0000256" key="1">
    <source>
        <dbReference type="ARBA" id="ARBA00018672"/>
    </source>
</evidence>
<dbReference type="InterPro" id="IPR036388">
    <property type="entry name" value="WH-like_DNA-bd_sf"/>
</dbReference>
<evidence type="ECO:0000259" key="6">
    <source>
        <dbReference type="PROSITE" id="PS50110"/>
    </source>
</evidence>
<sequence>MDRKLSILLVEDDRTVCEEFIEYIEKSNDAALIGVTNDSAKAIEYIKDLLPDVVILDLELHNGSGNGLMVLQGLKQSVISKYPYILITTNNSSPITYESARQLGADFIMSKHQADYSVKNVIEFLRIMKTGIHSRKETFCAAHSTTEPTEVKNKRIISRISSELNYVGISPKAVGYQYLIDAILLVINQPMQNLCNAIGKKYGKTESSVERAMQNAINRAWHTSDIDNLLKYYTARISSEKGVPTITEFVYYYANKIKNEY</sequence>
<evidence type="ECO:0000256" key="2">
    <source>
        <dbReference type="ARBA" id="ARBA00022553"/>
    </source>
</evidence>
<accession>A0A1M7Y2Q7</accession>
<gene>
    <name evidence="7" type="ORF">SAMN02745217_01137</name>
</gene>
<dbReference type="PROSITE" id="PS50110">
    <property type="entry name" value="RESPONSE_REGULATORY"/>
    <property type="match status" value="1"/>
</dbReference>
<name>A0A1M7Y2Q7_9FIRM</name>
<feature type="modified residue" description="4-aspartylphosphate" evidence="5">
    <location>
        <position position="57"/>
    </location>
</feature>
<feature type="domain" description="Response regulatory" evidence="6">
    <location>
        <begin position="6"/>
        <end position="126"/>
    </location>
</feature>
<dbReference type="Gene3D" id="1.10.10.10">
    <property type="entry name" value="Winged helix-like DNA-binding domain superfamily/Winged helix DNA-binding domain"/>
    <property type="match status" value="1"/>
</dbReference>
<dbReference type="GO" id="GO:0003677">
    <property type="term" value="F:DNA binding"/>
    <property type="evidence" value="ECO:0007669"/>
    <property type="project" value="UniProtKB-KW"/>
</dbReference>
<dbReference type="GO" id="GO:0005737">
    <property type="term" value="C:cytoplasm"/>
    <property type="evidence" value="ECO:0007669"/>
    <property type="project" value="InterPro"/>
</dbReference>
<protein>
    <recommendedName>
        <fullName evidence="1">Stage 0 sporulation protein A homolog</fullName>
    </recommendedName>
</protein>
<dbReference type="SUPFAM" id="SSF52172">
    <property type="entry name" value="CheY-like"/>
    <property type="match status" value="1"/>
</dbReference>
<dbReference type="CDD" id="cd00156">
    <property type="entry name" value="REC"/>
    <property type="match status" value="1"/>
</dbReference>
<evidence type="ECO:0000256" key="5">
    <source>
        <dbReference type="PROSITE-ProRule" id="PRU00169"/>
    </source>
</evidence>
<dbReference type="RefSeq" id="WP_073587757.1">
    <property type="nucleotide sequence ID" value="NZ_FRFD01000003.1"/>
</dbReference>
<dbReference type="AlphaFoldDB" id="A0A1M7Y2Q7"/>
<dbReference type="EMBL" id="FRFD01000003">
    <property type="protein sequence ID" value="SHO46017.1"/>
    <property type="molecule type" value="Genomic_DNA"/>
</dbReference>
<dbReference type="Pfam" id="PF00072">
    <property type="entry name" value="Response_reg"/>
    <property type="match status" value="1"/>
</dbReference>
<dbReference type="Gene3D" id="3.40.50.2300">
    <property type="match status" value="1"/>
</dbReference>
<dbReference type="PANTHER" id="PTHR44591">
    <property type="entry name" value="STRESS RESPONSE REGULATOR PROTEIN 1"/>
    <property type="match status" value="1"/>
</dbReference>
<dbReference type="GO" id="GO:0000160">
    <property type="term" value="P:phosphorelay signal transduction system"/>
    <property type="evidence" value="ECO:0007669"/>
    <property type="project" value="InterPro"/>
</dbReference>
<dbReference type="InterPro" id="IPR001789">
    <property type="entry name" value="Sig_transdc_resp-reg_receiver"/>
</dbReference>
<dbReference type="SUPFAM" id="SSF46894">
    <property type="entry name" value="C-terminal effector domain of the bipartite response regulators"/>
    <property type="match status" value="1"/>
</dbReference>
<dbReference type="GO" id="GO:0042173">
    <property type="term" value="P:regulation of sporulation resulting in formation of a cellular spore"/>
    <property type="evidence" value="ECO:0007669"/>
    <property type="project" value="InterPro"/>
</dbReference>
<dbReference type="Pfam" id="PF08769">
    <property type="entry name" value="Spo0A_C"/>
    <property type="match status" value="1"/>
</dbReference>
<dbReference type="GO" id="GO:0005509">
    <property type="term" value="F:calcium ion binding"/>
    <property type="evidence" value="ECO:0007669"/>
    <property type="project" value="InterPro"/>
</dbReference>
<dbReference type="STRING" id="1121345.SAMN02745217_01137"/>
<keyword evidence="3" id="KW-0238">DNA-binding</keyword>
<comment type="function">
    <text evidence="4">May play the central regulatory role in sporulation. It may be an element of the effector pathway responsible for the activation of sporulation genes in response to nutritional stress. Spo0A may act in concert with spo0H (a sigma factor) to control the expression of some genes that are critical to the sporulation process.</text>
</comment>
<keyword evidence="2 5" id="KW-0597">Phosphoprotein</keyword>
<dbReference type="Proteomes" id="UP000184612">
    <property type="component" value="Unassembled WGS sequence"/>
</dbReference>
<dbReference type="GO" id="GO:0003700">
    <property type="term" value="F:DNA-binding transcription factor activity"/>
    <property type="evidence" value="ECO:0007669"/>
    <property type="project" value="InterPro"/>
</dbReference>
<dbReference type="PANTHER" id="PTHR44591:SF24">
    <property type="entry name" value="PROTEIN-GLUTAMATE METHYLESTERASE_PROTEIN-GLUTAMINE GLUTAMINASE 1"/>
    <property type="match status" value="1"/>
</dbReference>
<keyword evidence="8" id="KW-1185">Reference proteome</keyword>
<dbReference type="SMART" id="SM00448">
    <property type="entry name" value="REC"/>
    <property type="match status" value="1"/>
</dbReference>